<dbReference type="HOGENOM" id="CLU_083552_3_3_14"/>
<organism evidence="3 4">
    <name type="scientific">Metamycoplasma arthritidis (strain 158L3-1)</name>
    <name type="common">Mycoplasma arthritidis</name>
    <dbReference type="NCBI Taxonomy" id="243272"/>
    <lineage>
        <taxon>Bacteria</taxon>
        <taxon>Bacillati</taxon>
        <taxon>Mycoplasmatota</taxon>
        <taxon>Mycoplasmoidales</taxon>
        <taxon>Metamycoplasmataceae</taxon>
        <taxon>Metamycoplasma</taxon>
    </lineage>
</organism>
<dbReference type="Proteomes" id="UP000008812">
    <property type="component" value="Chromosome"/>
</dbReference>
<dbReference type="Gene3D" id="3.30.230.30">
    <property type="entry name" value="Impact, N-terminal domain"/>
    <property type="match status" value="1"/>
</dbReference>
<accession>B3PMT3</accession>
<dbReference type="GO" id="GO:0005737">
    <property type="term" value="C:cytoplasm"/>
    <property type="evidence" value="ECO:0007669"/>
    <property type="project" value="TreeGrafter"/>
</dbReference>
<dbReference type="GO" id="GO:0006446">
    <property type="term" value="P:regulation of translational initiation"/>
    <property type="evidence" value="ECO:0007669"/>
    <property type="project" value="TreeGrafter"/>
</dbReference>
<dbReference type="RefSeq" id="WP_012498292.1">
    <property type="nucleotide sequence ID" value="NC_011025.1"/>
</dbReference>
<evidence type="ECO:0000313" key="4">
    <source>
        <dbReference type="Proteomes" id="UP000008812"/>
    </source>
</evidence>
<evidence type="ECO:0000256" key="1">
    <source>
        <dbReference type="ARBA" id="ARBA00007665"/>
    </source>
</evidence>
<dbReference type="eggNOG" id="COG1739">
    <property type="taxonomic scope" value="Bacteria"/>
</dbReference>
<dbReference type="KEGG" id="mat:MARTH_orf516"/>
<protein>
    <recommendedName>
        <fullName evidence="2">Impact N-terminal domain-containing protein</fullName>
    </recommendedName>
</protein>
<evidence type="ECO:0000313" key="3">
    <source>
        <dbReference type="EMBL" id="ACF07335.1"/>
    </source>
</evidence>
<dbReference type="Pfam" id="PF01205">
    <property type="entry name" value="Impact_N"/>
    <property type="match status" value="1"/>
</dbReference>
<evidence type="ECO:0000259" key="2">
    <source>
        <dbReference type="Pfam" id="PF01205"/>
    </source>
</evidence>
<dbReference type="InterPro" id="IPR020568">
    <property type="entry name" value="Ribosomal_Su5_D2-typ_SF"/>
</dbReference>
<dbReference type="InterPro" id="IPR036956">
    <property type="entry name" value="Impact_N_sf"/>
</dbReference>
<dbReference type="STRING" id="243272.MARTH_orf516"/>
<gene>
    <name evidence="3" type="ordered locus">MARTH_orf516</name>
</gene>
<proteinExistence type="inferred from homology"/>
<dbReference type="SUPFAM" id="SSF54211">
    <property type="entry name" value="Ribosomal protein S5 domain 2-like"/>
    <property type="match status" value="1"/>
</dbReference>
<dbReference type="InterPro" id="IPR023582">
    <property type="entry name" value="Impact"/>
</dbReference>
<dbReference type="AlphaFoldDB" id="B3PMT3"/>
<feature type="domain" description="Impact N-terminal" evidence="2">
    <location>
        <begin position="7"/>
        <end position="109"/>
    </location>
</feature>
<dbReference type="PANTHER" id="PTHR16301:SF20">
    <property type="entry name" value="IMPACT FAMILY MEMBER YIGZ"/>
    <property type="match status" value="1"/>
</dbReference>
<reference evidence="3 4" key="1">
    <citation type="journal article" date="2008" name="Infect. Immun.">
        <title>Genome of Mycoplasma arthritidis.</title>
        <authorList>
            <person name="Dybvig K."/>
            <person name="Zuhua C."/>
            <person name="Lao P."/>
            <person name="Jordan D.S."/>
            <person name="French C.T."/>
            <person name="Tu A.H."/>
            <person name="Loraine A.E."/>
        </authorList>
    </citation>
    <scope>NUCLEOTIDE SEQUENCE [LARGE SCALE GENOMIC DNA]</scope>
    <source>
        <strain evidence="3 4">158L3-1</strain>
    </source>
</reference>
<comment type="similarity">
    <text evidence="1">Belongs to the IMPACT family.</text>
</comment>
<keyword evidence="4" id="KW-1185">Reference proteome</keyword>
<name>B3PMT3_META1</name>
<dbReference type="InterPro" id="IPR001498">
    <property type="entry name" value="Impact_N"/>
</dbReference>
<dbReference type="PANTHER" id="PTHR16301">
    <property type="entry name" value="IMPACT-RELATED"/>
    <property type="match status" value="1"/>
</dbReference>
<dbReference type="EMBL" id="CP001047">
    <property type="protein sequence ID" value="ACF07335.1"/>
    <property type="molecule type" value="Genomic_DNA"/>
</dbReference>
<sequence length="115" mass="13029">MPIYEEKKSKFISYIFDVNDKNDIKELKLKLAKEHKKAKHIVHAYVCESNGIRSGGYSDDGEPQGVAGKPLYSLLETKYLINKAIFVVRYFGGIELGKSNLLRAYLKAALLIFES</sequence>